<sequence>MRIYKRPKAPQLVYQLHIRLMDSEPEIWRRILVSADIDLNNFHRVIQEAFEWEGYHLFRFSQYEPWSGNVVFPPTDEYGAIKMPNEMGIYDAPPLLRDVLEVGGRLFYVYDFGDDWQHEILCEALMIKPPKIRLPLCTDGANHAAFEDVGGVGGYMDIVHTIANQDKPEYQHAVAELIDAYGKRILKFDAAAFDPKKVKFSR</sequence>
<dbReference type="RefSeq" id="WP_244783912.1">
    <property type="nucleotide sequence ID" value="NZ_CP091508.1"/>
</dbReference>
<protein>
    <submittedName>
        <fullName evidence="2">Plasmid pRiA4b ORF-3 family protein</fullName>
    </submittedName>
</protein>
<name>A0ABY4DVX0_9NEIS</name>
<feature type="domain" description="Plasmid pRiA4b Orf3-like" evidence="1">
    <location>
        <begin position="13"/>
        <end position="196"/>
    </location>
</feature>
<dbReference type="InterPro" id="IPR024047">
    <property type="entry name" value="MM3350-like_sf"/>
</dbReference>
<gene>
    <name evidence="2" type="ORF">LVJ83_07530</name>
</gene>
<accession>A0ABY4DVX0</accession>
<dbReference type="Gene3D" id="3.10.290.30">
    <property type="entry name" value="MM3350-like"/>
    <property type="match status" value="1"/>
</dbReference>
<proteinExistence type="predicted"/>
<evidence type="ECO:0000313" key="3">
    <source>
        <dbReference type="Proteomes" id="UP000829817"/>
    </source>
</evidence>
<reference evidence="2 3" key="1">
    <citation type="journal article" date="2022" name="Res Sq">
        <title>Evolution of multicellular longitudinally dividing oral cavity symbionts (Neisseriaceae).</title>
        <authorList>
            <person name="Nyongesa S."/>
            <person name="Weber P."/>
            <person name="Bernet E."/>
            <person name="Pullido F."/>
            <person name="Nieckarz M."/>
            <person name="Delaby M."/>
            <person name="Nieves C."/>
            <person name="Viehboeck T."/>
            <person name="Krause N."/>
            <person name="Rivera-Millot A."/>
            <person name="Nakamura A."/>
            <person name="Vischer N."/>
            <person name="VanNieuwenhze M."/>
            <person name="Brun Y."/>
            <person name="Cava F."/>
            <person name="Bulgheresi S."/>
            <person name="Veyrier F."/>
        </authorList>
    </citation>
    <scope>NUCLEOTIDE SEQUENCE [LARGE SCALE GENOMIC DNA]</scope>
    <source>
        <strain evidence="2 3">CCUG 63373m</strain>
    </source>
</reference>
<dbReference type="Pfam" id="PF07929">
    <property type="entry name" value="PRiA4_ORF3"/>
    <property type="match status" value="1"/>
</dbReference>
<dbReference type="Proteomes" id="UP000829817">
    <property type="component" value="Chromosome"/>
</dbReference>
<evidence type="ECO:0000313" key="2">
    <source>
        <dbReference type="EMBL" id="UOO80841.1"/>
    </source>
</evidence>
<evidence type="ECO:0000259" key="1">
    <source>
        <dbReference type="Pfam" id="PF07929"/>
    </source>
</evidence>
<dbReference type="SUPFAM" id="SSF159941">
    <property type="entry name" value="MM3350-like"/>
    <property type="match status" value="1"/>
</dbReference>
<dbReference type="PANTHER" id="PTHR41878:SF1">
    <property type="entry name" value="TNPR PROTEIN"/>
    <property type="match status" value="1"/>
</dbReference>
<organism evidence="2 3">
    <name type="scientific">Uruburuella testudinis</name>
    <dbReference type="NCBI Taxonomy" id="1282863"/>
    <lineage>
        <taxon>Bacteria</taxon>
        <taxon>Pseudomonadati</taxon>
        <taxon>Pseudomonadota</taxon>
        <taxon>Betaproteobacteria</taxon>
        <taxon>Neisseriales</taxon>
        <taxon>Neisseriaceae</taxon>
        <taxon>Uruburuella</taxon>
    </lineage>
</organism>
<keyword evidence="3" id="KW-1185">Reference proteome</keyword>
<dbReference type="EMBL" id="CP091508">
    <property type="protein sequence ID" value="UOO80841.1"/>
    <property type="molecule type" value="Genomic_DNA"/>
</dbReference>
<dbReference type="InterPro" id="IPR012912">
    <property type="entry name" value="Plasmid_pRiA4b_Orf3-like"/>
</dbReference>
<dbReference type="PANTHER" id="PTHR41878">
    <property type="entry name" value="LEXA REPRESSOR-RELATED"/>
    <property type="match status" value="1"/>
</dbReference>